<dbReference type="Gene3D" id="3.40.50.2000">
    <property type="entry name" value="Glycogen Phosphorylase B"/>
    <property type="match status" value="2"/>
</dbReference>
<evidence type="ECO:0000259" key="1">
    <source>
        <dbReference type="Pfam" id="PF00534"/>
    </source>
</evidence>
<dbReference type="InterPro" id="IPR001296">
    <property type="entry name" value="Glyco_trans_1"/>
</dbReference>
<dbReference type="SUPFAM" id="SSF53756">
    <property type="entry name" value="UDP-Glycosyltransferase/glycogen phosphorylase"/>
    <property type="match status" value="1"/>
</dbReference>
<dbReference type="EMBL" id="MFCA01000029">
    <property type="protein sequence ID" value="OGE01233.1"/>
    <property type="molecule type" value="Genomic_DNA"/>
</dbReference>
<dbReference type="AlphaFoldDB" id="A0A1F5HAP9"/>
<name>A0A1F5HAP9_9BACT</name>
<evidence type="ECO:0000313" key="4">
    <source>
        <dbReference type="Proteomes" id="UP000176751"/>
    </source>
</evidence>
<evidence type="ECO:0000259" key="2">
    <source>
        <dbReference type="Pfam" id="PF13439"/>
    </source>
</evidence>
<evidence type="ECO:0000313" key="3">
    <source>
        <dbReference type="EMBL" id="OGE01233.1"/>
    </source>
</evidence>
<sequence>MKLGLVLAIGESFSDLKKHGQDTLVRDQNLKAYSKQFKKVYVFSYAKESYPLFVNNKLVTNNWHLHRYLYAILMPLLNSKEFKDCDVLRGFQTTGGIPCLLAKLLYSKPFVINYGYDYESVAKLEGKKLIALIYRFINFIVLKFADAVIVTSPSFLKRIQKRGVKNIHLIPNSVDINLFNSRVNKRPNEIKKIIFVGRLEPQKNLSNLLIAVKNLKYKRSLILIGEGSQKEEILQFASANSLDVKIIDSVAHNKLPEILRSADIFVLPSFIEGHPKSLLEAMAMGLPCVGTDVEGIREIIKDNETGILTGTKPKDIKKGLENVFTDGKLAQKIGKNARLFVREHFNSSVLLAKEIKLLKSQVR</sequence>
<dbReference type="PANTHER" id="PTHR45947:SF3">
    <property type="entry name" value="SULFOQUINOVOSYL TRANSFERASE SQD2"/>
    <property type="match status" value="1"/>
</dbReference>
<dbReference type="GO" id="GO:0016757">
    <property type="term" value="F:glycosyltransferase activity"/>
    <property type="evidence" value="ECO:0007669"/>
    <property type="project" value="InterPro"/>
</dbReference>
<dbReference type="CDD" id="cd03801">
    <property type="entry name" value="GT4_PimA-like"/>
    <property type="match status" value="1"/>
</dbReference>
<reference evidence="3 4" key="1">
    <citation type="journal article" date="2016" name="Nat. Commun.">
        <title>Thousands of microbial genomes shed light on interconnected biogeochemical processes in an aquifer system.</title>
        <authorList>
            <person name="Anantharaman K."/>
            <person name="Brown C.T."/>
            <person name="Hug L.A."/>
            <person name="Sharon I."/>
            <person name="Castelle C.J."/>
            <person name="Probst A.J."/>
            <person name="Thomas B.C."/>
            <person name="Singh A."/>
            <person name="Wilkins M.J."/>
            <person name="Karaoz U."/>
            <person name="Brodie E.L."/>
            <person name="Williams K.H."/>
            <person name="Hubbard S.S."/>
            <person name="Banfield J.F."/>
        </authorList>
    </citation>
    <scope>NUCLEOTIDE SEQUENCE [LARGE SCALE GENOMIC DNA]</scope>
</reference>
<gene>
    <name evidence="3" type="ORF">A2196_00805</name>
</gene>
<dbReference type="InterPro" id="IPR028098">
    <property type="entry name" value="Glyco_trans_4-like_N"/>
</dbReference>
<feature type="domain" description="Glycosyl transferase family 1" evidence="1">
    <location>
        <begin position="181"/>
        <end position="338"/>
    </location>
</feature>
<protein>
    <recommendedName>
        <fullName evidence="5">Glycosyl transferase family 1 domain-containing protein</fullName>
    </recommendedName>
</protein>
<dbReference type="PANTHER" id="PTHR45947">
    <property type="entry name" value="SULFOQUINOVOSYL TRANSFERASE SQD2"/>
    <property type="match status" value="1"/>
</dbReference>
<feature type="domain" description="Glycosyltransferase subfamily 4-like N-terminal" evidence="2">
    <location>
        <begin position="66"/>
        <end position="177"/>
    </location>
</feature>
<proteinExistence type="predicted"/>
<comment type="caution">
    <text evidence="3">The sequence shown here is derived from an EMBL/GenBank/DDBJ whole genome shotgun (WGS) entry which is preliminary data.</text>
</comment>
<dbReference type="Proteomes" id="UP000176751">
    <property type="component" value="Unassembled WGS sequence"/>
</dbReference>
<dbReference type="InterPro" id="IPR050194">
    <property type="entry name" value="Glycosyltransferase_grp1"/>
</dbReference>
<accession>A0A1F5HAP9</accession>
<dbReference type="Pfam" id="PF00534">
    <property type="entry name" value="Glycos_transf_1"/>
    <property type="match status" value="1"/>
</dbReference>
<dbReference type="Pfam" id="PF13439">
    <property type="entry name" value="Glyco_transf_4"/>
    <property type="match status" value="1"/>
</dbReference>
<organism evidence="3 4">
    <name type="scientific">Candidatus Curtissbacteria bacterium RIFOXYA1_FULL_41_14</name>
    <dbReference type="NCBI Taxonomy" id="1797737"/>
    <lineage>
        <taxon>Bacteria</taxon>
        <taxon>Candidatus Curtissiibacteriota</taxon>
    </lineage>
</organism>
<evidence type="ECO:0008006" key="5">
    <source>
        <dbReference type="Google" id="ProtNLM"/>
    </source>
</evidence>
<dbReference type="STRING" id="1797737.A2196_00805"/>